<dbReference type="InterPro" id="IPR009057">
    <property type="entry name" value="Homeodomain-like_sf"/>
</dbReference>
<dbReference type="InterPro" id="IPR036397">
    <property type="entry name" value="RNaseH_sf"/>
</dbReference>
<evidence type="ECO:0000259" key="2">
    <source>
        <dbReference type="Pfam" id="PF13358"/>
    </source>
</evidence>
<sequence length="421" mass="48055">MDFIQYNPANEPLLADEDSSDEMDIENIAHEYGNIETLIDFDTAEQIRVTRMEDVIEDITLDIQALDVSKKTQAYKKYNADQIERFIRIMQEEGLSVPKAAEVCGIPRSSAYQLRNEFNAGNGTVLPGNLPKRRNSPPKKFFPEHSAFLIKLFDENPSIVLEQAKEKLEQNFEGFSISLTGLHKHIREKCALSLKQASKYTIERDAPRTIDLRYDIINKWKEAGVDQRNCVFIDEAGFNSQLIRSRAWSKVGTPAKVSVNTQKGVNISIIGCIAPFGTVDFSKVEPLKKTDAAKIEKEFHSESNSKKRKALTQEATKPKPLRKGTTAYHIVKFMESVLNILDKHDKKVDLIHSSGYKPLFMPPYSPFLNPIEECWSKIKQNIRRNPLKKGDELTPRIAEACKTVTVEYCQGWIRHAETYWD</sequence>
<dbReference type="GO" id="GO:0003676">
    <property type="term" value="F:nucleic acid binding"/>
    <property type="evidence" value="ECO:0007669"/>
    <property type="project" value="InterPro"/>
</dbReference>
<dbReference type="Pfam" id="PF13358">
    <property type="entry name" value="DDE_3"/>
    <property type="match status" value="1"/>
</dbReference>
<feature type="non-terminal residue" evidence="3">
    <location>
        <position position="421"/>
    </location>
</feature>
<dbReference type="OrthoDB" id="2217172at2759"/>
<dbReference type="Gene3D" id="3.30.420.10">
    <property type="entry name" value="Ribonuclease H-like superfamily/Ribonuclease H"/>
    <property type="match status" value="1"/>
</dbReference>
<dbReference type="PANTHER" id="PTHR46564">
    <property type="entry name" value="TRANSPOSASE"/>
    <property type="match status" value="1"/>
</dbReference>
<dbReference type="AlphaFoldDB" id="A0A8H7V2F4"/>
<feature type="domain" description="Tc1-like transposase DDE" evidence="2">
    <location>
        <begin position="230"/>
        <end position="393"/>
    </location>
</feature>
<evidence type="ECO:0000313" key="3">
    <source>
        <dbReference type="EMBL" id="KAG2200873.1"/>
    </source>
</evidence>
<evidence type="ECO:0000313" key="4">
    <source>
        <dbReference type="Proteomes" id="UP000650833"/>
    </source>
</evidence>
<dbReference type="EMBL" id="JAEPRC010000303">
    <property type="protein sequence ID" value="KAG2200873.1"/>
    <property type="molecule type" value="Genomic_DNA"/>
</dbReference>
<keyword evidence="4" id="KW-1185">Reference proteome</keyword>
<dbReference type="Proteomes" id="UP000650833">
    <property type="component" value="Unassembled WGS sequence"/>
</dbReference>
<dbReference type="InterPro" id="IPR038717">
    <property type="entry name" value="Tc1-like_DDE_dom"/>
</dbReference>
<accession>A0A8H7V2F4</accession>
<organism evidence="3 4">
    <name type="scientific">Mucor plumbeus</name>
    <dbReference type="NCBI Taxonomy" id="97098"/>
    <lineage>
        <taxon>Eukaryota</taxon>
        <taxon>Fungi</taxon>
        <taxon>Fungi incertae sedis</taxon>
        <taxon>Mucoromycota</taxon>
        <taxon>Mucoromycotina</taxon>
        <taxon>Mucoromycetes</taxon>
        <taxon>Mucorales</taxon>
        <taxon>Mucorineae</taxon>
        <taxon>Mucoraceae</taxon>
        <taxon>Mucor</taxon>
    </lineage>
</organism>
<gene>
    <name evidence="3" type="ORF">INT46_006435</name>
</gene>
<feature type="region of interest" description="Disordered" evidence="1">
    <location>
        <begin position="298"/>
        <end position="318"/>
    </location>
</feature>
<evidence type="ECO:0000256" key="1">
    <source>
        <dbReference type="SAM" id="MobiDB-lite"/>
    </source>
</evidence>
<dbReference type="PANTHER" id="PTHR46564:SF1">
    <property type="entry name" value="TRANSPOSASE"/>
    <property type="match status" value="1"/>
</dbReference>
<comment type="caution">
    <text evidence="3">The sequence shown here is derived from an EMBL/GenBank/DDBJ whole genome shotgun (WGS) entry which is preliminary data.</text>
</comment>
<proteinExistence type="predicted"/>
<dbReference type="SUPFAM" id="SSF46689">
    <property type="entry name" value="Homeodomain-like"/>
    <property type="match status" value="1"/>
</dbReference>
<protein>
    <recommendedName>
        <fullName evidence="2">Tc1-like transposase DDE domain-containing protein</fullName>
    </recommendedName>
</protein>
<reference evidence="3" key="1">
    <citation type="submission" date="2020-12" db="EMBL/GenBank/DDBJ databases">
        <title>Metabolic potential, ecology and presence of endohyphal bacteria is reflected in genomic diversity of Mucoromycotina.</title>
        <authorList>
            <person name="Muszewska A."/>
            <person name="Okrasinska A."/>
            <person name="Steczkiewicz K."/>
            <person name="Drgas O."/>
            <person name="Orlowska M."/>
            <person name="Perlinska-Lenart U."/>
            <person name="Aleksandrzak-Piekarczyk T."/>
            <person name="Szatraj K."/>
            <person name="Zielenkiewicz U."/>
            <person name="Pilsyk S."/>
            <person name="Malc E."/>
            <person name="Mieczkowski P."/>
            <person name="Kruszewska J.S."/>
            <person name="Biernat P."/>
            <person name="Pawlowska J."/>
        </authorList>
    </citation>
    <scope>NUCLEOTIDE SEQUENCE</scope>
    <source>
        <strain evidence="3">CBS 226.32</strain>
    </source>
</reference>
<name>A0A8H7V2F4_9FUNG</name>